<dbReference type="Pfam" id="PF19637">
    <property type="entry name" value="DUF6140"/>
    <property type="match status" value="1"/>
</dbReference>
<name>A0A1H2VR15_9FLAO</name>
<evidence type="ECO:0000313" key="1">
    <source>
        <dbReference type="EMBL" id="SDW70697.1"/>
    </source>
</evidence>
<dbReference type="EMBL" id="FNND01000003">
    <property type="protein sequence ID" value="SDW70697.1"/>
    <property type="molecule type" value="Genomic_DNA"/>
</dbReference>
<dbReference type="GeneID" id="85016814"/>
<keyword evidence="2" id="KW-1185">Reference proteome</keyword>
<dbReference type="OrthoDB" id="1075930at2"/>
<accession>A0A1H2VR15</accession>
<dbReference type="InterPro" id="IPR046138">
    <property type="entry name" value="DUF6140"/>
</dbReference>
<protein>
    <submittedName>
        <fullName evidence="1">Uncharacterized protein</fullName>
    </submittedName>
</protein>
<gene>
    <name evidence="1" type="ORF">SAMN05444420_103259</name>
</gene>
<evidence type="ECO:0000313" key="2">
    <source>
        <dbReference type="Proteomes" id="UP000182771"/>
    </source>
</evidence>
<comment type="caution">
    <text evidence="1">The sequence shown here is derived from an EMBL/GenBank/DDBJ whole genome shotgun (WGS) entry which is preliminary data.</text>
</comment>
<dbReference type="RefSeq" id="WP_016420614.1">
    <property type="nucleotide sequence ID" value="NZ_FNND01000003.1"/>
</dbReference>
<sequence length="73" mass="7773">MPLYQVTVSRTVASNGIRLEPGMQVVIPTQTTTNPVSVNGGKDVIAVFQRVYGINISSIFQTLGAVLKVVKIG</sequence>
<reference evidence="1 2" key="1">
    <citation type="submission" date="2016-10" db="EMBL/GenBank/DDBJ databases">
        <authorList>
            <person name="Varghese N."/>
            <person name="Submissions S."/>
        </authorList>
    </citation>
    <scope>NUCLEOTIDE SEQUENCE [LARGE SCALE GENOMIC DNA]</scope>
    <source>
        <strain evidence="1 2">DSM 11449</strain>
    </source>
</reference>
<proteinExistence type="predicted"/>
<dbReference type="AlphaFoldDB" id="A0A1H2VR15"/>
<organism evidence="1 2">
    <name type="scientific">Capnocytophaga granulosa</name>
    <dbReference type="NCBI Taxonomy" id="45242"/>
    <lineage>
        <taxon>Bacteria</taxon>
        <taxon>Pseudomonadati</taxon>
        <taxon>Bacteroidota</taxon>
        <taxon>Flavobacteriia</taxon>
        <taxon>Flavobacteriales</taxon>
        <taxon>Flavobacteriaceae</taxon>
        <taxon>Capnocytophaga</taxon>
    </lineage>
</organism>
<dbReference type="Proteomes" id="UP000182771">
    <property type="component" value="Unassembled WGS sequence"/>
</dbReference>